<reference evidence="3" key="1">
    <citation type="submission" date="2016-10" db="EMBL/GenBank/DDBJ databases">
        <authorList>
            <person name="Varghese N."/>
            <person name="Submissions S."/>
        </authorList>
    </citation>
    <scope>NUCLEOTIDE SEQUENCE [LARGE SCALE GENOMIC DNA]</scope>
    <source>
        <strain evidence="3">CGMCC 4.3525</strain>
    </source>
</reference>
<dbReference type="RefSeq" id="WP_089949439.1">
    <property type="nucleotide sequence ID" value="NZ_FOFR01000001.1"/>
</dbReference>
<dbReference type="STRING" id="402600.SAMN05216188_101556"/>
<dbReference type="Proteomes" id="UP000199352">
    <property type="component" value="Unassembled WGS sequence"/>
</dbReference>
<dbReference type="EMBL" id="FOFR01000001">
    <property type="protein sequence ID" value="SEP80973.1"/>
    <property type="molecule type" value="Genomic_DNA"/>
</dbReference>
<proteinExistence type="predicted"/>
<dbReference type="Pfam" id="PF09995">
    <property type="entry name" value="MPAB_Lcp_cat"/>
    <property type="match status" value="1"/>
</dbReference>
<dbReference type="PANTHER" id="PTHR36151">
    <property type="entry name" value="BLR2777 PROTEIN"/>
    <property type="match status" value="1"/>
</dbReference>
<dbReference type="InterPro" id="IPR018713">
    <property type="entry name" value="MPAB/Lcp_cat_dom"/>
</dbReference>
<keyword evidence="3" id="KW-1185">Reference proteome</keyword>
<evidence type="ECO:0000259" key="1">
    <source>
        <dbReference type="Pfam" id="PF09995"/>
    </source>
</evidence>
<sequence>MLDPNSVSWQMHADPTMWIAGIASLYLQALHPKAVAGVVQNSNFQADPPGRLKRTADFVGLGVYGTDEEIARAAARVRATHRSLRGVVDGRTFRVDEPELLLWVHCSEVYCFETVLDRAGYGLSDRQKDLYYAEQRFAASLVGLHPDEVPGSRREMAGYFERTRPDLRRTADSDVIYDFLHGPPVRGPLRHGLPLYRVLVGHLAYSVLPGWALELHGRAPYAHADRWLRIMRRAALLVPGKIRRLAPPGHLRRAIEREGRQVTPSRTKLP</sequence>
<organism evidence="2 3">
    <name type="scientific">Lentzea xinjiangensis</name>
    <dbReference type="NCBI Taxonomy" id="402600"/>
    <lineage>
        <taxon>Bacteria</taxon>
        <taxon>Bacillati</taxon>
        <taxon>Actinomycetota</taxon>
        <taxon>Actinomycetes</taxon>
        <taxon>Pseudonocardiales</taxon>
        <taxon>Pseudonocardiaceae</taxon>
        <taxon>Lentzea</taxon>
    </lineage>
</organism>
<dbReference type="GO" id="GO:0016491">
    <property type="term" value="F:oxidoreductase activity"/>
    <property type="evidence" value="ECO:0007669"/>
    <property type="project" value="InterPro"/>
</dbReference>
<gene>
    <name evidence="2" type="ORF">SAMN05216188_101556</name>
</gene>
<name>A0A1H9AX29_9PSEU</name>
<protein>
    <submittedName>
        <fullName evidence="2">Uncharacterized conserved protein, DUF2236 family</fullName>
    </submittedName>
</protein>
<evidence type="ECO:0000313" key="2">
    <source>
        <dbReference type="EMBL" id="SEP80973.1"/>
    </source>
</evidence>
<dbReference type="OrthoDB" id="108890at2"/>
<accession>A0A1H9AX29</accession>
<dbReference type="AlphaFoldDB" id="A0A1H9AX29"/>
<feature type="domain" description="ER-bound oxygenase mpaB/mpaB'/Rubber oxygenase catalytic" evidence="1">
    <location>
        <begin position="9"/>
        <end position="234"/>
    </location>
</feature>
<evidence type="ECO:0000313" key="3">
    <source>
        <dbReference type="Proteomes" id="UP000199352"/>
    </source>
</evidence>
<dbReference type="PANTHER" id="PTHR36151:SF3">
    <property type="entry name" value="ER-BOUND OXYGENASE MPAB_MPAB'_RUBBER OXYGENASE CATALYTIC DOMAIN-CONTAINING PROTEIN"/>
    <property type="match status" value="1"/>
</dbReference>